<evidence type="ECO:0000313" key="4">
    <source>
        <dbReference type="EMBL" id="PSN86745.1"/>
    </source>
</evidence>
<dbReference type="Proteomes" id="UP000240569">
    <property type="component" value="Unassembled WGS sequence"/>
</dbReference>
<organism evidence="4 5">
    <name type="scientific">Candidatus Marsarchaeota G1 archaeon BE_D</name>
    <dbReference type="NCBI Taxonomy" id="1978156"/>
    <lineage>
        <taxon>Archaea</taxon>
        <taxon>Candidatus Marsarchaeota</taxon>
        <taxon>Candidatus Marsarchaeota group 1</taxon>
    </lineage>
</organism>
<evidence type="ECO:0000256" key="2">
    <source>
        <dbReference type="HAMAP-Rule" id="MF_00949"/>
    </source>
</evidence>
<keyword evidence="1 2" id="KW-0804">Transcription</keyword>
<feature type="binding site" evidence="2">
    <location>
        <position position="16"/>
    </location>
    <ligand>
        <name>Zn(2+)</name>
        <dbReference type="ChEBI" id="CHEBI:29105"/>
    </ligand>
</feature>
<reference evidence="4 5" key="1">
    <citation type="submission" date="2017-04" db="EMBL/GenBank/DDBJ databases">
        <title>Novel microbial lineages endemic to geothermal iron-oxide mats fill important gaps in the evolutionary history of Archaea.</title>
        <authorList>
            <person name="Jay Z.J."/>
            <person name="Beam J.P."/>
            <person name="Dlakic M."/>
            <person name="Rusch D.B."/>
            <person name="Kozubal M.A."/>
            <person name="Inskeep W.P."/>
        </authorList>
    </citation>
    <scope>NUCLEOTIDE SEQUENCE [LARGE SCALE GENOMIC DNA]</scope>
    <source>
        <strain evidence="4">BE_D</strain>
    </source>
</reference>
<name>A0A2R6AK56_9ARCH</name>
<feature type="domain" description="Spt4/RpoE2 zinc finger" evidence="3">
    <location>
        <begin position="10"/>
        <end position="70"/>
    </location>
</feature>
<dbReference type="InterPro" id="IPR007178">
    <property type="entry name" value="Spt4_arch"/>
</dbReference>
<dbReference type="GO" id="GO:0008270">
    <property type="term" value="F:zinc ion binding"/>
    <property type="evidence" value="ECO:0007669"/>
    <property type="project" value="UniProtKB-UniRule"/>
</dbReference>
<protein>
    <recommendedName>
        <fullName evidence="2">Transcription elongation factor Spt4</fullName>
    </recommendedName>
</protein>
<dbReference type="InterPro" id="IPR038589">
    <property type="entry name" value="Spt4_dom_sf"/>
</dbReference>
<dbReference type="HAMAP" id="MF_00949">
    <property type="entry name" value="Spt4_arch"/>
    <property type="match status" value="1"/>
</dbReference>
<comment type="subunit">
    <text evidence="2">Heterodimer composed of Spt4 and Spt5.</text>
</comment>
<accession>A0A2R6AK56</accession>
<keyword evidence="2" id="KW-0805">Transcription regulation</keyword>
<dbReference type="PANTHER" id="PTHR40704">
    <property type="entry name" value="TRANSCRIPTION ELONGATION FACTOR SPT4"/>
    <property type="match status" value="1"/>
</dbReference>
<feature type="binding site" evidence="2">
    <location>
        <position position="13"/>
    </location>
    <ligand>
        <name>Zn(2+)</name>
        <dbReference type="ChEBI" id="CHEBI:29105"/>
    </ligand>
</feature>
<dbReference type="SUPFAM" id="SSF63393">
    <property type="entry name" value="RNA polymerase subunits"/>
    <property type="match status" value="1"/>
</dbReference>
<dbReference type="GO" id="GO:0006355">
    <property type="term" value="P:regulation of DNA-templated transcription"/>
    <property type="evidence" value="ECO:0007669"/>
    <property type="project" value="UniProtKB-UniRule"/>
</dbReference>
<gene>
    <name evidence="2" type="primary">spt4</name>
    <name evidence="4" type="ORF">B9Q02_00825</name>
</gene>
<evidence type="ECO:0000256" key="1">
    <source>
        <dbReference type="ARBA" id="ARBA00023163"/>
    </source>
</evidence>
<feature type="binding site" evidence="2">
    <location>
        <position position="30"/>
    </location>
    <ligand>
        <name>Zn(2+)</name>
        <dbReference type="ChEBI" id="CHEBI:29105"/>
    </ligand>
</feature>
<keyword evidence="2" id="KW-0862">Zinc</keyword>
<dbReference type="AlphaFoldDB" id="A0A2R6AK56"/>
<dbReference type="NCBIfam" id="NF041664">
    <property type="entry name" value="RNAP_arch_Epp"/>
    <property type="match status" value="1"/>
</dbReference>
<dbReference type="InterPro" id="IPR029040">
    <property type="entry name" value="RPABC4/Spt4"/>
</dbReference>
<dbReference type="SMART" id="SM01389">
    <property type="entry name" value="Spt4"/>
    <property type="match status" value="1"/>
</dbReference>
<dbReference type="PANTHER" id="PTHR40704:SF1">
    <property type="entry name" value="TRANSCRIPTION ELONGATION FACTOR SPT4"/>
    <property type="match status" value="1"/>
</dbReference>
<comment type="function">
    <text evidence="2">Stimulates transcription elongation.</text>
</comment>
<dbReference type="InterPro" id="IPR022800">
    <property type="entry name" value="Spt4/RpoE2_Znf"/>
</dbReference>
<comment type="caution">
    <text evidence="4">The sequence shown here is derived from an EMBL/GenBank/DDBJ whole genome shotgun (WGS) entry which is preliminary data.</text>
</comment>
<dbReference type="Gene3D" id="2.20.28.90">
    <property type="match status" value="1"/>
</dbReference>
<proteinExistence type="inferred from homology"/>
<sequence>MPTKKSGTPYKACRECRYLNSLEAQSCENCGSQRFADVWEGLIIVYDIETSKIAQELGLKKPGKYALTLY</sequence>
<comment type="similarity">
    <text evidence="2">Belongs to the archaeal Spt4 family.</text>
</comment>
<dbReference type="Pfam" id="PF06093">
    <property type="entry name" value="Spt4"/>
    <property type="match status" value="1"/>
</dbReference>
<keyword evidence="2" id="KW-0479">Metal-binding</keyword>
<feature type="binding site" evidence="2">
    <location>
        <position position="27"/>
    </location>
    <ligand>
        <name>Zn(2+)</name>
        <dbReference type="ChEBI" id="CHEBI:29105"/>
    </ligand>
</feature>
<evidence type="ECO:0000259" key="3">
    <source>
        <dbReference type="SMART" id="SM01389"/>
    </source>
</evidence>
<evidence type="ECO:0000313" key="5">
    <source>
        <dbReference type="Proteomes" id="UP000240569"/>
    </source>
</evidence>
<dbReference type="EMBL" id="NEXD01000002">
    <property type="protein sequence ID" value="PSN86745.1"/>
    <property type="molecule type" value="Genomic_DNA"/>
</dbReference>